<dbReference type="Gene3D" id="3.30.565.10">
    <property type="entry name" value="Histidine kinase-like ATPase, C-terminal domain"/>
    <property type="match status" value="1"/>
</dbReference>
<dbReference type="GO" id="GO:0000155">
    <property type="term" value="F:phosphorelay sensor kinase activity"/>
    <property type="evidence" value="ECO:0007669"/>
    <property type="project" value="InterPro"/>
</dbReference>
<name>A0A430FU01_9BIFI</name>
<keyword evidence="7 15" id="KW-0812">Transmembrane</keyword>
<comment type="subcellular location">
    <subcellularLocation>
        <location evidence="2">Cell membrane</location>
        <topology evidence="2">Multi-pass membrane protein</topology>
    </subcellularLocation>
</comment>
<dbReference type="Pfam" id="PF00512">
    <property type="entry name" value="HisKA"/>
    <property type="match status" value="1"/>
</dbReference>
<evidence type="ECO:0000256" key="8">
    <source>
        <dbReference type="ARBA" id="ARBA00022741"/>
    </source>
</evidence>
<keyword evidence="10" id="KW-0067">ATP-binding</keyword>
<dbReference type="Gene3D" id="6.10.340.10">
    <property type="match status" value="1"/>
</dbReference>
<dbReference type="PRINTS" id="PR00344">
    <property type="entry name" value="BCTRLSENSOR"/>
</dbReference>
<dbReference type="EMBL" id="QXGK01000010">
    <property type="protein sequence ID" value="RSX56388.1"/>
    <property type="molecule type" value="Genomic_DNA"/>
</dbReference>
<dbReference type="OrthoDB" id="9786919at2"/>
<dbReference type="FunFam" id="1.10.287.130:FF:000010">
    <property type="entry name" value="Two-component sensor histidine kinase"/>
    <property type="match status" value="1"/>
</dbReference>
<dbReference type="PROSITE" id="PS50109">
    <property type="entry name" value="HIS_KIN"/>
    <property type="match status" value="1"/>
</dbReference>
<evidence type="ECO:0000256" key="7">
    <source>
        <dbReference type="ARBA" id="ARBA00022692"/>
    </source>
</evidence>
<evidence type="ECO:0000256" key="15">
    <source>
        <dbReference type="SAM" id="Phobius"/>
    </source>
</evidence>
<keyword evidence="11 15" id="KW-1133">Transmembrane helix</keyword>
<evidence type="ECO:0000256" key="5">
    <source>
        <dbReference type="ARBA" id="ARBA00022553"/>
    </source>
</evidence>
<dbReference type="InterPro" id="IPR047669">
    <property type="entry name" value="MtrAB_MtrB"/>
</dbReference>
<dbReference type="Gene3D" id="1.10.287.130">
    <property type="match status" value="1"/>
</dbReference>
<dbReference type="NCBIfam" id="NF040691">
    <property type="entry name" value="MtrAB_MtrB"/>
    <property type="match status" value="1"/>
</dbReference>
<dbReference type="Pfam" id="PF02518">
    <property type="entry name" value="HATPase_c"/>
    <property type="match status" value="1"/>
</dbReference>
<dbReference type="InterPro" id="IPR003660">
    <property type="entry name" value="HAMP_dom"/>
</dbReference>
<evidence type="ECO:0000256" key="10">
    <source>
        <dbReference type="ARBA" id="ARBA00022840"/>
    </source>
</evidence>
<dbReference type="PROSITE" id="PS50885">
    <property type="entry name" value="HAMP"/>
    <property type="match status" value="1"/>
</dbReference>
<dbReference type="SMART" id="SM00387">
    <property type="entry name" value="HATPase_c"/>
    <property type="match status" value="1"/>
</dbReference>
<dbReference type="InterPro" id="IPR003594">
    <property type="entry name" value="HATPase_dom"/>
</dbReference>
<dbReference type="GO" id="GO:0005886">
    <property type="term" value="C:plasma membrane"/>
    <property type="evidence" value="ECO:0007669"/>
    <property type="project" value="UniProtKB-SubCell"/>
</dbReference>
<comment type="catalytic activity">
    <reaction evidence="1">
        <text>ATP + protein L-histidine = ADP + protein N-phospho-L-histidine.</text>
        <dbReference type="EC" id="2.7.13.3"/>
    </reaction>
</comment>
<evidence type="ECO:0000256" key="11">
    <source>
        <dbReference type="ARBA" id="ARBA00022989"/>
    </source>
</evidence>
<dbReference type="FunFam" id="3.30.565.10:FF:000013">
    <property type="entry name" value="Two-component sensor histidine kinase"/>
    <property type="match status" value="1"/>
</dbReference>
<reference evidence="18 19" key="1">
    <citation type="submission" date="2018-09" db="EMBL/GenBank/DDBJ databases">
        <title>Characterization of the phylogenetic diversity of five novel species belonging to the genus Bifidobacterium.</title>
        <authorList>
            <person name="Lugli G.A."/>
            <person name="Duranti S."/>
            <person name="Milani C."/>
        </authorList>
    </citation>
    <scope>NUCLEOTIDE SEQUENCE [LARGE SCALE GENOMIC DNA]</scope>
    <source>
        <strain evidence="18 19">2033B</strain>
    </source>
</reference>
<evidence type="ECO:0000259" key="17">
    <source>
        <dbReference type="PROSITE" id="PS50885"/>
    </source>
</evidence>
<dbReference type="InterPro" id="IPR036097">
    <property type="entry name" value="HisK_dim/P_sf"/>
</dbReference>
<dbReference type="Proteomes" id="UP000287470">
    <property type="component" value="Unassembled WGS sequence"/>
</dbReference>
<dbReference type="CDD" id="cd00082">
    <property type="entry name" value="HisKA"/>
    <property type="match status" value="1"/>
</dbReference>
<feature type="domain" description="HAMP" evidence="17">
    <location>
        <begin position="235"/>
        <end position="287"/>
    </location>
</feature>
<keyword evidence="5" id="KW-0597">Phosphoprotein</keyword>
<evidence type="ECO:0000256" key="3">
    <source>
        <dbReference type="ARBA" id="ARBA00012438"/>
    </source>
</evidence>
<dbReference type="InterPro" id="IPR005467">
    <property type="entry name" value="His_kinase_dom"/>
</dbReference>
<dbReference type="EC" id="2.7.13.3" evidence="3"/>
<dbReference type="InterPro" id="IPR050428">
    <property type="entry name" value="TCS_sensor_his_kinase"/>
</dbReference>
<dbReference type="PANTHER" id="PTHR45436:SF5">
    <property type="entry name" value="SENSOR HISTIDINE KINASE TRCS"/>
    <property type="match status" value="1"/>
</dbReference>
<dbReference type="SMART" id="SM00388">
    <property type="entry name" value="HisKA"/>
    <property type="match status" value="1"/>
</dbReference>
<keyword evidence="6" id="KW-0808">Transferase</keyword>
<keyword evidence="19" id="KW-1185">Reference proteome</keyword>
<evidence type="ECO:0000256" key="1">
    <source>
        <dbReference type="ARBA" id="ARBA00000085"/>
    </source>
</evidence>
<keyword evidence="12" id="KW-0902">Two-component regulatory system</keyword>
<dbReference type="CDD" id="cd00075">
    <property type="entry name" value="HATPase"/>
    <property type="match status" value="1"/>
</dbReference>
<dbReference type="CDD" id="cd06225">
    <property type="entry name" value="HAMP"/>
    <property type="match status" value="1"/>
</dbReference>
<evidence type="ECO:0000256" key="9">
    <source>
        <dbReference type="ARBA" id="ARBA00022777"/>
    </source>
</evidence>
<evidence type="ECO:0000256" key="6">
    <source>
        <dbReference type="ARBA" id="ARBA00022679"/>
    </source>
</evidence>
<gene>
    <name evidence="18" type="ORF">D2E24_1201</name>
</gene>
<keyword evidence="13 15" id="KW-0472">Membrane</keyword>
<evidence type="ECO:0000259" key="16">
    <source>
        <dbReference type="PROSITE" id="PS50109"/>
    </source>
</evidence>
<feature type="transmembrane region" description="Helical" evidence="15">
    <location>
        <begin position="33"/>
        <end position="55"/>
    </location>
</feature>
<evidence type="ECO:0000256" key="12">
    <source>
        <dbReference type="ARBA" id="ARBA00023012"/>
    </source>
</evidence>
<dbReference type="Pfam" id="PF00672">
    <property type="entry name" value="HAMP"/>
    <property type="match status" value="1"/>
</dbReference>
<feature type="domain" description="Histidine kinase" evidence="16">
    <location>
        <begin position="302"/>
        <end position="519"/>
    </location>
</feature>
<keyword evidence="9 18" id="KW-0418">Kinase</keyword>
<keyword evidence="8" id="KW-0547">Nucleotide-binding</keyword>
<dbReference type="InterPro" id="IPR004358">
    <property type="entry name" value="Sig_transdc_His_kin-like_C"/>
</dbReference>
<accession>A0A430FU01</accession>
<dbReference type="InterPro" id="IPR036890">
    <property type="entry name" value="HATPase_C_sf"/>
</dbReference>
<evidence type="ECO:0000313" key="18">
    <source>
        <dbReference type="EMBL" id="RSX56388.1"/>
    </source>
</evidence>
<organism evidence="18 19">
    <name type="scientific">Bifidobacterium samirii</name>
    <dbReference type="NCBI Taxonomy" id="2306974"/>
    <lineage>
        <taxon>Bacteria</taxon>
        <taxon>Bacillati</taxon>
        <taxon>Actinomycetota</taxon>
        <taxon>Actinomycetes</taxon>
        <taxon>Bifidobacteriales</taxon>
        <taxon>Bifidobacteriaceae</taxon>
        <taxon>Bifidobacterium</taxon>
    </lineage>
</organism>
<evidence type="ECO:0000256" key="4">
    <source>
        <dbReference type="ARBA" id="ARBA00022475"/>
    </source>
</evidence>
<dbReference type="SUPFAM" id="SSF47384">
    <property type="entry name" value="Homodimeric domain of signal transducing histidine kinase"/>
    <property type="match status" value="1"/>
</dbReference>
<dbReference type="SMART" id="SM00304">
    <property type="entry name" value="HAMP"/>
    <property type="match status" value="1"/>
</dbReference>
<dbReference type="AlphaFoldDB" id="A0A430FU01"/>
<dbReference type="SUPFAM" id="SSF55874">
    <property type="entry name" value="ATPase domain of HSP90 chaperone/DNA topoisomerase II/histidine kinase"/>
    <property type="match status" value="1"/>
</dbReference>
<sequence length="560" mass="59940">MSDTIRLLRSIRPPRLYRLALDRVRRSLQARTVLTVVTVSLAMAVVFAAASMAAVRASLLAQVTQEAHADFSAQLEDAQLTLDGTDASDTAACQRIVNDLAAAMQGKGASNRIGFYIWSRDAGGRTLIPVSTDITYEYLVSDAIRKAVAGTAAGDTDAGVSYQPVELDANGDGISAPGAMLGAAVRFPAAGDLDIFALYTYENEQTALERIQTNLMLVAILLSMSAGLMVWLALRGIVGPVEHVADAAATLAGGDLDARVGIDRDDEIGTLQRSFNDMADSLDRKIAELEAAEAMQRRFVSDVSHELRTPVTTMRMASDLLAARIDDYDPTTRRTIELLSGQIERFQDMLADLLEISRYDAGYATTDLTDADLRDTVGRAVAQLRALADAKDVPIRVNLPAGPAIVRADERRIERIVRNLLANAIDFADGHPIDVRIAAGDAAVVIGVRDHGVGMGADQCAHVFDRFWRADPSRSRVTGGTGLGLSIALADARLHHGTLDVRSRPGDGTCFLLALPRDPSAGEPMPDFLPMRFAGEASDDLCVVGWADGAGDDRREAADA</sequence>
<evidence type="ECO:0000256" key="14">
    <source>
        <dbReference type="ARBA" id="ARBA00035305"/>
    </source>
</evidence>
<protein>
    <recommendedName>
        <fullName evidence="14">Sensor histidine kinase MtrB</fullName>
        <ecNumber evidence="3">2.7.13.3</ecNumber>
    </recommendedName>
</protein>
<dbReference type="SUPFAM" id="SSF158472">
    <property type="entry name" value="HAMP domain-like"/>
    <property type="match status" value="1"/>
</dbReference>
<dbReference type="GO" id="GO:0005524">
    <property type="term" value="F:ATP binding"/>
    <property type="evidence" value="ECO:0007669"/>
    <property type="project" value="UniProtKB-KW"/>
</dbReference>
<dbReference type="InterPro" id="IPR003661">
    <property type="entry name" value="HisK_dim/P_dom"/>
</dbReference>
<dbReference type="PANTHER" id="PTHR45436">
    <property type="entry name" value="SENSOR HISTIDINE KINASE YKOH"/>
    <property type="match status" value="1"/>
</dbReference>
<dbReference type="RefSeq" id="WP_125968453.1">
    <property type="nucleotide sequence ID" value="NZ_QXGK01000010.1"/>
</dbReference>
<evidence type="ECO:0000256" key="13">
    <source>
        <dbReference type="ARBA" id="ARBA00023136"/>
    </source>
</evidence>
<evidence type="ECO:0000256" key="2">
    <source>
        <dbReference type="ARBA" id="ARBA00004651"/>
    </source>
</evidence>
<comment type="caution">
    <text evidence="18">The sequence shown here is derived from an EMBL/GenBank/DDBJ whole genome shotgun (WGS) entry which is preliminary data.</text>
</comment>
<proteinExistence type="predicted"/>
<evidence type="ECO:0000313" key="19">
    <source>
        <dbReference type="Proteomes" id="UP000287470"/>
    </source>
</evidence>
<keyword evidence="4" id="KW-1003">Cell membrane</keyword>